<comment type="caution">
    <text evidence="1">The sequence shown here is derived from an EMBL/GenBank/DDBJ whole genome shotgun (WGS) entry which is preliminary data.</text>
</comment>
<dbReference type="RefSeq" id="WP_317973937.1">
    <property type="nucleotide sequence ID" value="NZ_BTFW01000001.1"/>
</dbReference>
<dbReference type="Proteomes" id="UP001187221">
    <property type="component" value="Unassembled WGS sequence"/>
</dbReference>
<keyword evidence="2" id="KW-1185">Reference proteome</keyword>
<organism evidence="1 2">
    <name type="scientific">Novosphingobium pituita</name>
    <dbReference type="NCBI Taxonomy" id="3056842"/>
    <lineage>
        <taxon>Bacteria</taxon>
        <taxon>Pseudomonadati</taxon>
        <taxon>Pseudomonadota</taxon>
        <taxon>Alphaproteobacteria</taxon>
        <taxon>Sphingomonadales</taxon>
        <taxon>Sphingomonadaceae</taxon>
        <taxon>Novosphingobium</taxon>
    </lineage>
</organism>
<accession>A0ABQ6P4C2</accession>
<evidence type="ECO:0000313" key="1">
    <source>
        <dbReference type="EMBL" id="GMM60123.1"/>
    </source>
</evidence>
<dbReference type="EMBL" id="BTFW01000001">
    <property type="protein sequence ID" value="GMM60123.1"/>
    <property type="molecule type" value="Genomic_DNA"/>
</dbReference>
<dbReference type="PROSITE" id="PS51257">
    <property type="entry name" value="PROKAR_LIPOPROTEIN"/>
    <property type="match status" value="1"/>
</dbReference>
<sequence length="125" mass="13293">MVRAASGGVLLFVCGLLAGCAKGSGDPPDVPMVMIDCATDGARDFTRSCKVEQVAEGGRHFLVVHHLSGGFRRLLKVDDGRGVIAADGVEEARVGWLADGRLEVDLGGDRYRFPAKVKSDVKPNR</sequence>
<gene>
    <name evidence="1" type="ORF">NUTIK01_09000</name>
</gene>
<name>A0ABQ6P4C2_9SPHN</name>
<proteinExistence type="predicted"/>
<evidence type="ECO:0008006" key="3">
    <source>
        <dbReference type="Google" id="ProtNLM"/>
    </source>
</evidence>
<reference evidence="1 2" key="1">
    <citation type="submission" date="2023-06" db="EMBL/GenBank/DDBJ databases">
        <title>Draft genome sequence of Novosphingobium sp. strain IK01.</title>
        <authorList>
            <person name="Hatamoto M."/>
            <person name="Ikarashi T."/>
            <person name="Yamaguchi T."/>
        </authorList>
    </citation>
    <scope>NUCLEOTIDE SEQUENCE [LARGE SCALE GENOMIC DNA]</scope>
    <source>
        <strain evidence="1 2">IK01</strain>
    </source>
</reference>
<protein>
    <recommendedName>
        <fullName evidence="3">Lipoprotein</fullName>
    </recommendedName>
</protein>
<evidence type="ECO:0000313" key="2">
    <source>
        <dbReference type="Proteomes" id="UP001187221"/>
    </source>
</evidence>